<name>A0AAP0NGW4_LIQFO</name>
<organism evidence="2 3">
    <name type="scientific">Liquidambar formosana</name>
    <name type="common">Formosan gum</name>
    <dbReference type="NCBI Taxonomy" id="63359"/>
    <lineage>
        <taxon>Eukaryota</taxon>
        <taxon>Viridiplantae</taxon>
        <taxon>Streptophyta</taxon>
        <taxon>Embryophyta</taxon>
        <taxon>Tracheophyta</taxon>
        <taxon>Spermatophyta</taxon>
        <taxon>Magnoliopsida</taxon>
        <taxon>eudicotyledons</taxon>
        <taxon>Gunneridae</taxon>
        <taxon>Pentapetalae</taxon>
        <taxon>Saxifragales</taxon>
        <taxon>Altingiaceae</taxon>
        <taxon>Liquidambar</taxon>
    </lineage>
</organism>
<feature type="region of interest" description="Disordered" evidence="1">
    <location>
        <begin position="86"/>
        <end position="108"/>
    </location>
</feature>
<sequence length="108" mass="12320">MFSNLETPLAAKRKHINNQVDRRFTERLEIKTTHLQKPIWGCVHLLSIFTMSAIEMASASKFSYQRLKDEIGFDDDYEERVRVMGGQEIGPSSEKFPVGRGSSLESQA</sequence>
<keyword evidence="3" id="KW-1185">Reference proteome</keyword>
<accession>A0AAP0NGW4</accession>
<comment type="caution">
    <text evidence="2">The sequence shown here is derived from an EMBL/GenBank/DDBJ whole genome shotgun (WGS) entry which is preliminary data.</text>
</comment>
<proteinExistence type="predicted"/>
<gene>
    <name evidence="2" type="ORF">L1049_001972</name>
</gene>
<evidence type="ECO:0000256" key="1">
    <source>
        <dbReference type="SAM" id="MobiDB-lite"/>
    </source>
</evidence>
<dbReference type="Proteomes" id="UP001415857">
    <property type="component" value="Unassembled WGS sequence"/>
</dbReference>
<reference evidence="2 3" key="1">
    <citation type="journal article" date="2024" name="Plant J.">
        <title>Genome sequences and population genomics reveal climatic adaptation and genomic divergence between two closely related sweetgum species.</title>
        <authorList>
            <person name="Xu W.Q."/>
            <person name="Ren C.Q."/>
            <person name="Zhang X.Y."/>
            <person name="Comes H.P."/>
            <person name="Liu X.H."/>
            <person name="Li Y.G."/>
            <person name="Kettle C.J."/>
            <person name="Jalonen R."/>
            <person name="Gaisberger H."/>
            <person name="Ma Y.Z."/>
            <person name="Qiu Y.X."/>
        </authorList>
    </citation>
    <scope>NUCLEOTIDE SEQUENCE [LARGE SCALE GENOMIC DNA]</scope>
    <source>
        <strain evidence="2">Hangzhou</strain>
    </source>
</reference>
<protein>
    <submittedName>
        <fullName evidence="2">Uncharacterized protein</fullName>
    </submittedName>
</protein>
<dbReference type="EMBL" id="JBBPBK010000013">
    <property type="protein sequence ID" value="KAK9271610.1"/>
    <property type="molecule type" value="Genomic_DNA"/>
</dbReference>
<evidence type="ECO:0000313" key="2">
    <source>
        <dbReference type="EMBL" id="KAK9271610.1"/>
    </source>
</evidence>
<evidence type="ECO:0000313" key="3">
    <source>
        <dbReference type="Proteomes" id="UP001415857"/>
    </source>
</evidence>
<dbReference type="AlphaFoldDB" id="A0AAP0NGW4"/>